<proteinExistence type="inferred from homology"/>
<keyword evidence="4 6" id="KW-1133">Transmembrane helix</keyword>
<evidence type="ECO:0000256" key="5">
    <source>
        <dbReference type="ARBA" id="ARBA00023136"/>
    </source>
</evidence>
<dbReference type="PANTHER" id="PTHR47891:SF2">
    <property type="entry name" value="MAGNESIUM AND COBALT TRANSPORTER"/>
    <property type="match status" value="1"/>
</dbReference>
<evidence type="ECO:0000256" key="1">
    <source>
        <dbReference type="ARBA" id="ARBA00004141"/>
    </source>
</evidence>
<dbReference type="EMBL" id="JACRWD010000010">
    <property type="protein sequence ID" value="MBC6004899.1"/>
    <property type="molecule type" value="Genomic_DNA"/>
</dbReference>
<dbReference type="InterPro" id="IPR045863">
    <property type="entry name" value="CorA_TM1_TM2"/>
</dbReference>
<comment type="caution">
    <text evidence="7">The sequence shown here is derived from an EMBL/GenBank/DDBJ whole genome shotgun (WGS) entry which is preliminary data.</text>
</comment>
<organism evidence="7 8">
    <name type="scientific">Paeniclostridium hominis</name>
    <dbReference type="NCBI Taxonomy" id="2764329"/>
    <lineage>
        <taxon>Bacteria</taxon>
        <taxon>Bacillati</taxon>
        <taxon>Bacillota</taxon>
        <taxon>Clostridia</taxon>
        <taxon>Peptostreptococcales</taxon>
        <taxon>Peptostreptococcaceae</taxon>
        <taxon>Paeniclostridium</taxon>
    </lineage>
</organism>
<comment type="subcellular location">
    <subcellularLocation>
        <location evidence="1">Membrane</location>
        <topology evidence="1">Multi-pass membrane protein</topology>
    </subcellularLocation>
</comment>
<dbReference type="Proteomes" id="UP000611796">
    <property type="component" value="Unassembled WGS sequence"/>
</dbReference>
<dbReference type="InterPro" id="IPR045861">
    <property type="entry name" value="CorA_cytoplasmic_dom"/>
</dbReference>
<accession>A0ABR7K717</accession>
<feature type="transmembrane region" description="Helical" evidence="6">
    <location>
        <begin position="253"/>
        <end position="275"/>
    </location>
</feature>
<protein>
    <submittedName>
        <fullName evidence="7">Magnesium transporter CorA family protein</fullName>
    </submittedName>
</protein>
<evidence type="ECO:0000256" key="3">
    <source>
        <dbReference type="ARBA" id="ARBA00022692"/>
    </source>
</evidence>
<comment type="similarity">
    <text evidence="2">Belongs to the CorA metal ion transporter (MIT) (TC 1.A.35) family.</text>
</comment>
<dbReference type="Gene3D" id="3.30.460.20">
    <property type="entry name" value="CorA soluble domain-like"/>
    <property type="match status" value="1"/>
</dbReference>
<evidence type="ECO:0000313" key="8">
    <source>
        <dbReference type="Proteomes" id="UP000611796"/>
    </source>
</evidence>
<dbReference type="SUPFAM" id="SSF143865">
    <property type="entry name" value="CorA soluble domain-like"/>
    <property type="match status" value="1"/>
</dbReference>
<evidence type="ECO:0000313" key="7">
    <source>
        <dbReference type="EMBL" id="MBC6004899.1"/>
    </source>
</evidence>
<evidence type="ECO:0000256" key="4">
    <source>
        <dbReference type="ARBA" id="ARBA00022989"/>
    </source>
</evidence>
<keyword evidence="8" id="KW-1185">Reference proteome</keyword>
<evidence type="ECO:0000256" key="2">
    <source>
        <dbReference type="ARBA" id="ARBA00009765"/>
    </source>
</evidence>
<keyword evidence="5 6" id="KW-0472">Membrane</keyword>
<gene>
    <name evidence="7" type="ORF">H8891_13985</name>
</gene>
<dbReference type="InterPro" id="IPR002523">
    <property type="entry name" value="MgTranspt_CorA/ZnTranspt_ZntB"/>
</dbReference>
<dbReference type="RefSeq" id="WP_187006865.1">
    <property type="nucleotide sequence ID" value="NZ_JACRWD010000010.1"/>
</dbReference>
<evidence type="ECO:0000256" key="6">
    <source>
        <dbReference type="SAM" id="Phobius"/>
    </source>
</evidence>
<feature type="transmembrane region" description="Helical" evidence="6">
    <location>
        <begin position="287"/>
        <end position="307"/>
    </location>
</feature>
<sequence length="311" mass="35618">MLKFYKSINSKLETLKNFEHDCWIELSNPKSDEIHKVSEITNIDIETLNYLLDEEEQSRVEVGDDYILVIVDIPLNESSSNSSYYTTVPLGIIITKTNIITISTVQTDIINGFINGNIKNFNTYEKDDFLLKILLINAKYYLSYLKQISKRTNQLEREVHKSLKNKELLQILELEKSLIYFSTSLKSNEVVLKKIANSSHIKKYIKDMDLLEDVLIENKQAVEMAGIYGDILSRVMDAFSAIIDNNQNSVMQFLTTITFVLSIPTIISGLFGMNVSGIPFEHNKEGFFLVVIITVIISLITSLIMYLKKLF</sequence>
<dbReference type="InterPro" id="IPR047199">
    <property type="entry name" value="CorA-like"/>
</dbReference>
<name>A0ABR7K717_9FIRM</name>
<dbReference type="SUPFAM" id="SSF144083">
    <property type="entry name" value="Magnesium transport protein CorA, transmembrane region"/>
    <property type="match status" value="1"/>
</dbReference>
<reference evidence="7 8" key="1">
    <citation type="submission" date="2020-08" db="EMBL/GenBank/DDBJ databases">
        <authorList>
            <person name="Liu C."/>
            <person name="Sun Q."/>
        </authorList>
    </citation>
    <scope>NUCLEOTIDE SEQUENCE [LARGE SCALE GENOMIC DNA]</scope>
    <source>
        <strain evidence="7 8">NSJ-45</strain>
    </source>
</reference>
<dbReference type="Gene3D" id="1.20.58.340">
    <property type="entry name" value="Magnesium transport protein CorA, transmembrane region"/>
    <property type="match status" value="2"/>
</dbReference>
<dbReference type="Pfam" id="PF01544">
    <property type="entry name" value="CorA"/>
    <property type="match status" value="1"/>
</dbReference>
<dbReference type="PANTHER" id="PTHR47891">
    <property type="entry name" value="TRANSPORTER-RELATED"/>
    <property type="match status" value="1"/>
</dbReference>
<dbReference type="CDD" id="cd12827">
    <property type="entry name" value="EcCorA_ZntB-like_u2"/>
    <property type="match status" value="1"/>
</dbReference>
<keyword evidence="3 6" id="KW-0812">Transmembrane</keyword>